<dbReference type="InterPro" id="IPR050951">
    <property type="entry name" value="Retrovirus_Pol_polyprotein"/>
</dbReference>
<organism evidence="3 4">
    <name type="scientific">Trichuris muris</name>
    <name type="common">Mouse whipworm</name>
    <dbReference type="NCBI Taxonomy" id="70415"/>
    <lineage>
        <taxon>Eukaryota</taxon>
        <taxon>Metazoa</taxon>
        <taxon>Ecdysozoa</taxon>
        <taxon>Nematoda</taxon>
        <taxon>Enoplea</taxon>
        <taxon>Dorylaimia</taxon>
        <taxon>Trichinellida</taxon>
        <taxon>Trichuridae</taxon>
        <taxon>Trichuris</taxon>
    </lineage>
</organism>
<dbReference type="WBParaSite" id="TMUE_1000002668.1">
    <property type="protein sequence ID" value="TMUE_1000002668.1"/>
    <property type="gene ID" value="WBGene00295069"/>
</dbReference>
<dbReference type="PANTHER" id="PTHR37984">
    <property type="entry name" value="PROTEIN CBG26694"/>
    <property type="match status" value="1"/>
</dbReference>
<dbReference type="InterPro" id="IPR041588">
    <property type="entry name" value="Integrase_H2C2"/>
</dbReference>
<sequence length="177" mass="20193">MEGKTTRWALALQEFDFLISYCPGKANKADPISRMQELEDKEAYQKCTIATVQPALTEHELRTAQLNDPILGKVIGALQNEMQPLRRQLNEWKKAPLLRYAQLSDSLSLCNGVLHRSVHLEPDETIRKVPIIPESLKIRWLQLLHDSPAGAHLGAEKTLDKLRTLVYWVQMARDVSE</sequence>
<dbReference type="PANTHER" id="PTHR37984:SF5">
    <property type="entry name" value="PROTEIN NYNRIN-LIKE"/>
    <property type="match status" value="1"/>
</dbReference>
<dbReference type="FunFam" id="1.10.340.70:FF:000001">
    <property type="entry name" value="Retrovirus-related Pol polyprotein from transposon gypsy-like Protein"/>
    <property type="match status" value="1"/>
</dbReference>
<dbReference type="EC" id="2.7.7.49" evidence="1"/>
<name>A0A5S6Q666_TRIMR</name>
<dbReference type="Pfam" id="PF17921">
    <property type="entry name" value="Integrase_H2C2"/>
    <property type="match status" value="1"/>
</dbReference>
<dbReference type="GO" id="GO:0003964">
    <property type="term" value="F:RNA-directed DNA polymerase activity"/>
    <property type="evidence" value="ECO:0007669"/>
    <property type="project" value="UniProtKB-EC"/>
</dbReference>
<feature type="domain" description="Integrase zinc-binding" evidence="2">
    <location>
        <begin position="132"/>
        <end position="176"/>
    </location>
</feature>
<accession>A0A5S6Q666</accession>
<evidence type="ECO:0000313" key="4">
    <source>
        <dbReference type="WBParaSite" id="TMUE_1000002668.1"/>
    </source>
</evidence>
<evidence type="ECO:0000256" key="1">
    <source>
        <dbReference type="ARBA" id="ARBA00012493"/>
    </source>
</evidence>
<dbReference type="AlphaFoldDB" id="A0A5S6Q666"/>
<proteinExistence type="predicted"/>
<dbReference type="Gene3D" id="1.10.340.70">
    <property type="match status" value="1"/>
</dbReference>
<protein>
    <recommendedName>
        <fullName evidence="1">RNA-directed DNA polymerase</fullName>
        <ecNumber evidence="1">2.7.7.49</ecNumber>
    </recommendedName>
</protein>
<dbReference type="Proteomes" id="UP000046395">
    <property type="component" value="Unassembled WGS sequence"/>
</dbReference>
<keyword evidence="3" id="KW-1185">Reference proteome</keyword>
<reference evidence="4" key="1">
    <citation type="submission" date="2019-12" db="UniProtKB">
        <authorList>
            <consortium name="WormBaseParasite"/>
        </authorList>
    </citation>
    <scope>IDENTIFICATION</scope>
</reference>
<evidence type="ECO:0000259" key="2">
    <source>
        <dbReference type="Pfam" id="PF17921"/>
    </source>
</evidence>
<evidence type="ECO:0000313" key="3">
    <source>
        <dbReference type="Proteomes" id="UP000046395"/>
    </source>
</evidence>